<dbReference type="Gene3D" id="2.40.420.20">
    <property type="match status" value="1"/>
</dbReference>
<evidence type="ECO:0000313" key="9">
    <source>
        <dbReference type="Proteomes" id="UP000239736"/>
    </source>
</evidence>
<accession>A0A2S5JLA3</accession>
<evidence type="ECO:0000256" key="1">
    <source>
        <dbReference type="ARBA" id="ARBA00004196"/>
    </source>
</evidence>
<comment type="subcellular location">
    <subcellularLocation>
        <location evidence="1">Cell envelope</location>
    </subcellularLocation>
</comment>
<dbReference type="InterPro" id="IPR058627">
    <property type="entry name" value="MdtA-like_C"/>
</dbReference>
<dbReference type="Pfam" id="PF25967">
    <property type="entry name" value="RND-MFP_C"/>
    <property type="match status" value="1"/>
</dbReference>
<dbReference type="AlphaFoldDB" id="A0A2S5JLA3"/>
<keyword evidence="4" id="KW-0732">Signal</keyword>
<dbReference type="SUPFAM" id="SSF111369">
    <property type="entry name" value="HlyD-like secretion proteins"/>
    <property type="match status" value="1"/>
</dbReference>
<dbReference type="Gene3D" id="2.40.50.100">
    <property type="match status" value="1"/>
</dbReference>
<feature type="signal peptide" evidence="4">
    <location>
        <begin position="1"/>
        <end position="19"/>
    </location>
</feature>
<evidence type="ECO:0000313" key="8">
    <source>
        <dbReference type="EMBL" id="PPB82286.1"/>
    </source>
</evidence>
<dbReference type="RefSeq" id="WP_104068856.1">
    <property type="nucleotide sequence ID" value="NZ_PRDS01000001.1"/>
</dbReference>
<sequence>MKAIPIFLAGLLAAQPVLAEQTAPADHPRPVVSVLAQTRAELPSGYIGTVAARIVSDLGFPLAGTLAERPVEIGDVVARGDLIARLDPEELEADLRSAEAGVIVARAQLRSAQDAVERARKLLERGVGAKTRLEDAERALVAAQARMDQAIATRNRASDLLNLATLRAPQDGVVTAVLVEPGAAVSAGQPVVSLAGTGEREIVIDVTEQDAASIASDAEFVARLVVNPEIETVATLDRIDPVAAQTTRTRRVHLRLREPDPAFRLGALVQVSARARDEGRIILPRTAVLETADGAAVWVVDRSDDRVHLTPVTIAASGDDFVVIETGLAPGAEVVTKGIHSLKDGQIVGPSYRK</sequence>
<keyword evidence="9" id="KW-1185">Reference proteome</keyword>
<feature type="chain" id="PRO_5015652745" evidence="4">
    <location>
        <begin position="20"/>
        <end position="354"/>
    </location>
</feature>
<dbReference type="Pfam" id="PF25917">
    <property type="entry name" value="BSH_RND"/>
    <property type="match status" value="1"/>
</dbReference>
<comment type="similarity">
    <text evidence="2">Belongs to the membrane fusion protein (MFP) (TC 8.A.1) family.</text>
</comment>
<feature type="domain" description="Multidrug resistance protein MdtA-like C-terminal permuted SH3" evidence="7">
    <location>
        <begin position="281"/>
        <end position="340"/>
    </location>
</feature>
<dbReference type="GO" id="GO:0015562">
    <property type="term" value="F:efflux transmembrane transporter activity"/>
    <property type="evidence" value="ECO:0007669"/>
    <property type="project" value="InterPro"/>
</dbReference>
<dbReference type="InterPro" id="IPR058625">
    <property type="entry name" value="MdtA-like_BSH"/>
</dbReference>
<evidence type="ECO:0000256" key="4">
    <source>
        <dbReference type="SAM" id="SignalP"/>
    </source>
</evidence>
<reference evidence="8 9" key="1">
    <citation type="submission" date="2018-01" db="EMBL/GenBank/DDBJ databases">
        <title>Genomic Encyclopedia of Archaeal and Bacterial Type Strains, Phase II (KMG-II): from individual species to whole genera.</title>
        <authorList>
            <person name="Goeker M."/>
        </authorList>
    </citation>
    <scope>NUCLEOTIDE SEQUENCE [LARGE SCALE GENOMIC DNA]</scope>
    <source>
        <strain evidence="8 9">DSM 12048</strain>
    </source>
</reference>
<name>A0A2S5JLA3_9RHOB</name>
<organism evidence="8 9">
    <name type="scientific">Albidovulum inexpectatum</name>
    <dbReference type="NCBI Taxonomy" id="196587"/>
    <lineage>
        <taxon>Bacteria</taxon>
        <taxon>Pseudomonadati</taxon>
        <taxon>Pseudomonadota</taxon>
        <taxon>Alphaproteobacteria</taxon>
        <taxon>Rhodobacterales</taxon>
        <taxon>Paracoccaceae</taxon>
        <taxon>Albidovulum</taxon>
    </lineage>
</organism>
<feature type="domain" description="CusB-like beta-barrel" evidence="6">
    <location>
        <begin position="202"/>
        <end position="275"/>
    </location>
</feature>
<evidence type="ECO:0000259" key="7">
    <source>
        <dbReference type="Pfam" id="PF25967"/>
    </source>
</evidence>
<proteinExistence type="inferred from homology"/>
<dbReference type="Proteomes" id="UP000239736">
    <property type="component" value="Unassembled WGS sequence"/>
</dbReference>
<evidence type="ECO:0000259" key="5">
    <source>
        <dbReference type="Pfam" id="PF25917"/>
    </source>
</evidence>
<evidence type="ECO:0000256" key="2">
    <source>
        <dbReference type="ARBA" id="ARBA00009477"/>
    </source>
</evidence>
<dbReference type="EMBL" id="PRDS01000001">
    <property type="protein sequence ID" value="PPB82286.1"/>
    <property type="molecule type" value="Genomic_DNA"/>
</dbReference>
<comment type="caution">
    <text evidence="8">The sequence shown here is derived from an EMBL/GenBank/DDBJ whole genome shotgun (WGS) entry which is preliminary data.</text>
</comment>
<feature type="domain" description="Multidrug resistance protein MdtA-like barrel-sandwich hybrid" evidence="5">
    <location>
        <begin position="63"/>
        <end position="190"/>
    </location>
</feature>
<dbReference type="OrthoDB" id="9813967at2"/>
<keyword evidence="3" id="KW-0813">Transport</keyword>
<dbReference type="Gene3D" id="1.10.287.470">
    <property type="entry name" value="Helix hairpin bin"/>
    <property type="match status" value="1"/>
</dbReference>
<dbReference type="GO" id="GO:1990281">
    <property type="term" value="C:efflux pump complex"/>
    <property type="evidence" value="ECO:0007669"/>
    <property type="project" value="TreeGrafter"/>
</dbReference>
<dbReference type="Pfam" id="PF25954">
    <property type="entry name" value="Beta-barrel_RND_2"/>
    <property type="match status" value="1"/>
</dbReference>
<evidence type="ECO:0000256" key="3">
    <source>
        <dbReference type="ARBA" id="ARBA00022448"/>
    </source>
</evidence>
<dbReference type="NCBIfam" id="TIGR01730">
    <property type="entry name" value="RND_mfp"/>
    <property type="match status" value="1"/>
</dbReference>
<gene>
    <name evidence="8" type="ORF">LV82_00213</name>
</gene>
<evidence type="ECO:0000259" key="6">
    <source>
        <dbReference type="Pfam" id="PF25954"/>
    </source>
</evidence>
<dbReference type="PANTHER" id="PTHR30469">
    <property type="entry name" value="MULTIDRUG RESISTANCE PROTEIN MDTA"/>
    <property type="match status" value="1"/>
</dbReference>
<protein>
    <submittedName>
        <fullName evidence="8">RND family efflux transporter MFP subunit</fullName>
    </submittedName>
</protein>
<dbReference type="InterPro" id="IPR006143">
    <property type="entry name" value="RND_pump_MFP"/>
</dbReference>
<dbReference type="InterPro" id="IPR058792">
    <property type="entry name" value="Beta-barrel_RND_2"/>
</dbReference>
<dbReference type="PANTHER" id="PTHR30469:SF15">
    <property type="entry name" value="HLYD FAMILY OF SECRETION PROTEINS"/>
    <property type="match status" value="1"/>
</dbReference>
<dbReference type="Gene3D" id="2.40.30.170">
    <property type="match status" value="1"/>
</dbReference>